<keyword evidence="11" id="KW-1185">Reference proteome</keyword>
<dbReference type="InterPro" id="IPR009056">
    <property type="entry name" value="Cyt_c-like_dom"/>
</dbReference>
<keyword evidence="1" id="KW-0813">Transport</keyword>
<evidence type="ECO:0000256" key="2">
    <source>
        <dbReference type="ARBA" id="ARBA00022617"/>
    </source>
</evidence>
<evidence type="ECO:0000256" key="3">
    <source>
        <dbReference type="ARBA" id="ARBA00022723"/>
    </source>
</evidence>
<keyword evidence="8" id="KW-0732">Signal</keyword>
<dbReference type="PRINTS" id="PR00604">
    <property type="entry name" value="CYTCHRMECIAB"/>
</dbReference>
<evidence type="ECO:0000256" key="8">
    <source>
        <dbReference type="SAM" id="SignalP"/>
    </source>
</evidence>
<feature type="chain" id="PRO_5012234251" evidence="8">
    <location>
        <begin position="25"/>
        <end position="352"/>
    </location>
</feature>
<gene>
    <name evidence="10" type="ORF">ROSMUCSMR3_02023</name>
</gene>
<evidence type="ECO:0000256" key="7">
    <source>
        <dbReference type="SAM" id="MobiDB-lite"/>
    </source>
</evidence>
<dbReference type="InterPro" id="IPR002327">
    <property type="entry name" value="Cyt_c_1A/1B"/>
</dbReference>
<dbReference type="Proteomes" id="UP000192273">
    <property type="component" value="Chromosome"/>
</dbReference>
<dbReference type="OrthoDB" id="9779283at2"/>
<keyword evidence="5 6" id="KW-0408">Iron</keyword>
<dbReference type="Gene3D" id="1.10.760.10">
    <property type="entry name" value="Cytochrome c-like domain"/>
    <property type="match status" value="2"/>
</dbReference>
<dbReference type="AlphaFoldDB" id="A0A1V0RNY9"/>
<feature type="domain" description="Cytochrome c" evidence="9">
    <location>
        <begin position="57"/>
        <end position="145"/>
    </location>
</feature>
<dbReference type="InterPro" id="IPR036909">
    <property type="entry name" value="Cyt_c-like_dom_sf"/>
</dbReference>
<evidence type="ECO:0000256" key="6">
    <source>
        <dbReference type="PROSITE-ProRule" id="PRU00433"/>
    </source>
</evidence>
<dbReference type="GO" id="GO:0046872">
    <property type="term" value="F:metal ion binding"/>
    <property type="evidence" value="ECO:0007669"/>
    <property type="project" value="UniProtKB-KW"/>
</dbReference>
<evidence type="ECO:0000313" key="10">
    <source>
        <dbReference type="EMBL" id="ARE83497.1"/>
    </source>
</evidence>
<accession>A0A1V0RNY9</accession>
<feature type="region of interest" description="Disordered" evidence="7">
    <location>
        <begin position="209"/>
        <end position="240"/>
    </location>
</feature>
<evidence type="ECO:0000256" key="4">
    <source>
        <dbReference type="ARBA" id="ARBA00022982"/>
    </source>
</evidence>
<reference evidence="10 11" key="1">
    <citation type="submission" date="2017-03" db="EMBL/GenBank/DDBJ databases">
        <title>Genome Sequence of Roseovarius mucosus strain SMR3 Isolated from a culture of the Diatom Skeletonema marinoi.</title>
        <authorList>
            <person name="Topel M."/>
            <person name="Pinder M."/>
            <person name="Johansson O.N."/>
            <person name="Kourtchenko O."/>
            <person name="Godhe A."/>
            <person name="Clarke A.K."/>
        </authorList>
    </citation>
    <scope>NUCLEOTIDE SEQUENCE [LARGE SCALE GENOMIC DNA]</scope>
    <source>
        <strain evidence="10 11">SMR3</strain>
    </source>
</reference>
<dbReference type="GO" id="GO:0020037">
    <property type="term" value="F:heme binding"/>
    <property type="evidence" value="ECO:0007669"/>
    <property type="project" value="InterPro"/>
</dbReference>
<dbReference type="RefSeq" id="WP_081507219.1">
    <property type="nucleotide sequence ID" value="NZ_CP020474.1"/>
</dbReference>
<sequence length="352" mass="37736">MSKFLKFTLVTGFALSATATALWAGEYGLGRPALPEEIAAWDVKVMPDGRGLPEGSGDVWTGDEVFGEHCAVCHGDFAEGIGNWPKLAGGADTLDRDDPLKTVGSYWPYLSTVFDYVNRSMPFGNAQSLTPDEVYAIVAYILYSNNLVEDDFELSHENFMDVELPNAGGFIVDDRAETEYAIWHGDPCMENCKESVEITMHATVLDVTPDEQSATEGASAAEPVDVAEATTEQESAPAAAEVDEIDPALIAAGEKVFKKCSACHQVGEGASNRVGPMLNGVMGRAAGSVEGFKYSDVLKTMAADGLIWTDETLTAFLANPRGFMKGTKMSFAGLKKDEDLTAISAYLSSFSK</sequence>
<keyword evidence="3 6" id="KW-0479">Metal-binding</keyword>
<evidence type="ECO:0000313" key="11">
    <source>
        <dbReference type="Proteomes" id="UP000192273"/>
    </source>
</evidence>
<dbReference type="KEGG" id="rmm:ROSMUCSMR3_02023"/>
<evidence type="ECO:0000259" key="9">
    <source>
        <dbReference type="PROSITE" id="PS51007"/>
    </source>
</evidence>
<organism evidence="10 11">
    <name type="scientific">Roseovarius mucosus</name>
    <dbReference type="NCBI Taxonomy" id="215743"/>
    <lineage>
        <taxon>Bacteria</taxon>
        <taxon>Pseudomonadati</taxon>
        <taxon>Pseudomonadota</taxon>
        <taxon>Alphaproteobacteria</taxon>
        <taxon>Rhodobacterales</taxon>
        <taxon>Roseobacteraceae</taxon>
        <taxon>Roseovarius</taxon>
    </lineage>
</organism>
<dbReference type="Pfam" id="PF00034">
    <property type="entry name" value="Cytochrom_C"/>
    <property type="match status" value="2"/>
</dbReference>
<evidence type="ECO:0000256" key="5">
    <source>
        <dbReference type="ARBA" id="ARBA00023004"/>
    </source>
</evidence>
<proteinExistence type="predicted"/>
<evidence type="ECO:0000256" key="1">
    <source>
        <dbReference type="ARBA" id="ARBA00022448"/>
    </source>
</evidence>
<keyword evidence="4" id="KW-0249">Electron transport</keyword>
<dbReference type="GO" id="GO:0009055">
    <property type="term" value="F:electron transfer activity"/>
    <property type="evidence" value="ECO:0007669"/>
    <property type="project" value="InterPro"/>
</dbReference>
<name>A0A1V0RNY9_9RHOB</name>
<keyword evidence="2 6" id="KW-0349">Heme</keyword>
<feature type="signal peptide" evidence="8">
    <location>
        <begin position="1"/>
        <end position="24"/>
    </location>
</feature>
<dbReference type="SUPFAM" id="SSF46626">
    <property type="entry name" value="Cytochrome c"/>
    <property type="match status" value="2"/>
</dbReference>
<protein>
    <submittedName>
        <fullName evidence="10">Cytochrome c2</fullName>
    </submittedName>
</protein>
<dbReference type="PANTHER" id="PTHR11961">
    <property type="entry name" value="CYTOCHROME C"/>
    <property type="match status" value="1"/>
</dbReference>
<dbReference type="PROSITE" id="PS51007">
    <property type="entry name" value="CYTC"/>
    <property type="match status" value="2"/>
</dbReference>
<feature type="domain" description="Cytochrome c" evidence="9">
    <location>
        <begin position="248"/>
        <end position="351"/>
    </location>
</feature>
<dbReference type="EMBL" id="CP020474">
    <property type="protein sequence ID" value="ARE83497.1"/>
    <property type="molecule type" value="Genomic_DNA"/>
</dbReference>